<organism evidence="2 3">
    <name type="scientific">Methanosarcina mazei LYC</name>
    <dbReference type="NCBI Taxonomy" id="1434114"/>
    <lineage>
        <taxon>Archaea</taxon>
        <taxon>Methanobacteriati</taxon>
        <taxon>Methanobacteriota</taxon>
        <taxon>Stenosarchaea group</taxon>
        <taxon>Methanomicrobia</taxon>
        <taxon>Methanosarcinales</taxon>
        <taxon>Methanosarcinaceae</taxon>
        <taxon>Methanosarcina</taxon>
    </lineage>
</organism>
<proteinExistence type="predicted"/>
<dbReference type="Gene3D" id="3.30.450.20">
    <property type="entry name" value="PAS domain"/>
    <property type="match status" value="1"/>
</dbReference>
<dbReference type="HOGENOM" id="CLU_1745572_0_0_2"/>
<evidence type="ECO:0000313" key="3">
    <source>
        <dbReference type="Proteomes" id="UP000033063"/>
    </source>
</evidence>
<gene>
    <name evidence="2" type="ORF">MSMAL_1415</name>
</gene>
<dbReference type="SUPFAM" id="SSF55785">
    <property type="entry name" value="PYP-like sensor domain (PAS domain)"/>
    <property type="match status" value="1"/>
</dbReference>
<dbReference type="EMBL" id="CP009513">
    <property type="protein sequence ID" value="AKB67958.1"/>
    <property type="molecule type" value="Genomic_DNA"/>
</dbReference>
<dbReference type="CDD" id="cd00130">
    <property type="entry name" value="PAS"/>
    <property type="match status" value="1"/>
</dbReference>
<dbReference type="Proteomes" id="UP000033063">
    <property type="component" value="Chromosome"/>
</dbReference>
<name>A0A0E3RM71_METMZ</name>
<protein>
    <recommendedName>
        <fullName evidence="1">PAS domain-containing protein</fullName>
    </recommendedName>
</protein>
<dbReference type="PATRIC" id="fig|1434114.4.peg.1778"/>
<evidence type="ECO:0000259" key="1">
    <source>
        <dbReference type="PROSITE" id="PS50112"/>
    </source>
</evidence>
<accession>A0A0E3RM71</accession>
<dbReference type="InterPro" id="IPR035965">
    <property type="entry name" value="PAS-like_dom_sf"/>
</dbReference>
<sequence length="149" mass="16615">MGSLKNGSYYCIKMKENSKEGVGSSYLIYENIPVGIAVLDCKGICCKVNSRLCKILGCSEPELLGNGFKELMYFKGPGIDSRIPEKNPLETSMQLNEQGHCFKKDGNEVWVSISPFIIIDAENMPNFVVLQINDITAQKKLISILEFLK</sequence>
<dbReference type="Pfam" id="PF13426">
    <property type="entry name" value="PAS_9"/>
    <property type="match status" value="1"/>
</dbReference>
<feature type="domain" description="PAS" evidence="1">
    <location>
        <begin position="28"/>
        <end position="96"/>
    </location>
</feature>
<reference evidence="2 3" key="1">
    <citation type="submission" date="2014-07" db="EMBL/GenBank/DDBJ databases">
        <title>Methanogenic archaea and the global carbon cycle.</title>
        <authorList>
            <person name="Henriksen J.R."/>
            <person name="Luke J."/>
            <person name="Reinhart S."/>
            <person name="Benedict M.N."/>
            <person name="Youngblut N.D."/>
            <person name="Metcalf M.E."/>
            <person name="Whitaker R.J."/>
            <person name="Metcalf W.W."/>
        </authorList>
    </citation>
    <scope>NUCLEOTIDE SEQUENCE [LARGE SCALE GENOMIC DNA]</scope>
    <source>
        <strain evidence="2 3">LYC</strain>
    </source>
</reference>
<dbReference type="RefSeq" id="WP_048040306.1">
    <property type="nucleotide sequence ID" value="NZ_CP009513.1"/>
</dbReference>
<dbReference type="InterPro" id="IPR000014">
    <property type="entry name" value="PAS"/>
</dbReference>
<dbReference type="AlphaFoldDB" id="A0A0E3RM71"/>
<evidence type="ECO:0000313" key="2">
    <source>
        <dbReference type="EMBL" id="AKB67958.1"/>
    </source>
</evidence>
<dbReference type="NCBIfam" id="TIGR00229">
    <property type="entry name" value="sensory_box"/>
    <property type="match status" value="1"/>
</dbReference>
<dbReference type="GeneID" id="24877635"/>
<dbReference type="PROSITE" id="PS50112">
    <property type="entry name" value="PAS"/>
    <property type="match status" value="1"/>
</dbReference>